<keyword evidence="4" id="KW-1185">Reference proteome</keyword>
<dbReference type="Proteomes" id="UP000028875">
    <property type="component" value="Unassembled WGS sequence"/>
</dbReference>
<proteinExistence type="predicted"/>
<dbReference type="Gene3D" id="2.40.100.10">
    <property type="entry name" value="Cyclophilin-like"/>
    <property type="match status" value="1"/>
</dbReference>
<dbReference type="SUPFAM" id="SSF51445">
    <property type="entry name" value="(Trans)glycosidases"/>
    <property type="match status" value="1"/>
</dbReference>
<gene>
    <name evidence="3" type="ORF">BN990_03982</name>
</gene>
<dbReference type="SUPFAM" id="SSF50891">
    <property type="entry name" value="Cyclophilin-like"/>
    <property type="match status" value="1"/>
</dbReference>
<feature type="domain" description="6-phospho-N-acetylmuramidase C-terminal" evidence="1">
    <location>
        <begin position="245"/>
        <end position="345"/>
    </location>
</feature>
<dbReference type="PANTHER" id="PTHR38435">
    <property type="match status" value="1"/>
</dbReference>
<evidence type="ECO:0000313" key="3">
    <source>
        <dbReference type="EMBL" id="CDQ41608.1"/>
    </source>
</evidence>
<dbReference type="InterPro" id="IPR013785">
    <property type="entry name" value="Aldolase_TIM"/>
</dbReference>
<dbReference type="PANTHER" id="PTHR38435:SF2">
    <property type="entry name" value="DUF871 DOMAIN-CONTAINING PROTEIN"/>
    <property type="match status" value="1"/>
</dbReference>
<dbReference type="Pfam" id="PF19200">
    <property type="entry name" value="MupG_N"/>
    <property type="match status" value="1"/>
</dbReference>
<comment type="caution">
    <text evidence="3">The sequence shown here is derived from an EMBL/GenBank/DDBJ whole genome shotgun (WGS) entry which is preliminary data.</text>
</comment>
<dbReference type="eggNOG" id="COG3589">
    <property type="taxonomic scope" value="Bacteria"/>
</dbReference>
<dbReference type="InterPro" id="IPR008589">
    <property type="entry name" value="MupG"/>
</dbReference>
<dbReference type="InterPro" id="IPR043894">
    <property type="entry name" value="MupG_C"/>
</dbReference>
<name>A0A024QGD1_9BACI</name>
<dbReference type="STRING" id="1462526.BN990_03982"/>
<dbReference type="Gene3D" id="3.20.20.70">
    <property type="entry name" value="Aldolase class I"/>
    <property type="match status" value="1"/>
</dbReference>
<dbReference type="RefSeq" id="WP_038246334.1">
    <property type="nucleotide sequence ID" value="NZ_BNER01000005.1"/>
</dbReference>
<dbReference type="OrthoDB" id="5809921at2"/>
<evidence type="ECO:0008006" key="5">
    <source>
        <dbReference type="Google" id="ProtNLM"/>
    </source>
</evidence>
<evidence type="ECO:0000259" key="2">
    <source>
        <dbReference type="Pfam" id="PF19200"/>
    </source>
</evidence>
<dbReference type="InterPro" id="IPR043797">
    <property type="entry name" value="MupG_N"/>
</dbReference>
<protein>
    <recommendedName>
        <fullName evidence="5">DUF871 family protein</fullName>
    </recommendedName>
</protein>
<accession>A0A024QGD1</accession>
<feature type="domain" description="6-phospho-N-acetylmuramidase N-terminal" evidence="2">
    <location>
        <begin position="5"/>
        <end position="226"/>
    </location>
</feature>
<organism evidence="3 4">
    <name type="scientific">Virgibacillus massiliensis</name>
    <dbReference type="NCBI Taxonomy" id="1462526"/>
    <lineage>
        <taxon>Bacteria</taxon>
        <taxon>Bacillati</taxon>
        <taxon>Bacillota</taxon>
        <taxon>Bacilli</taxon>
        <taxon>Bacillales</taxon>
        <taxon>Bacillaceae</taxon>
        <taxon>Virgibacillus</taxon>
    </lineage>
</organism>
<dbReference type="InterPro" id="IPR029000">
    <property type="entry name" value="Cyclophilin-like_dom_sf"/>
</dbReference>
<evidence type="ECO:0000259" key="1">
    <source>
        <dbReference type="Pfam" id="PF05913"/>
    </source>
</evidence>
<evidence type="ECO:0000313" key="4">
    <source>
        <dbReference type="Proteomes" id="UP000028875"/>
    </source>
</evidence>
<reference evidence="3 4" key="1">
    <citation type="submission" date="2014-03" db="EMBL/GenBank/DDBJ databases">
        <authorList>
            <person name="Urmite Genomes U."/>
        </authorList>
    </citation>
    <scope>NUCLEOTIDE SEQUENCE [LARGE SCALE GENOMIC DNA]</scope>
    <source>
        <strain evidence="3 4">Vm-5</strain>
    </source>
</reference>
<reference evidence="4" key="2">
    <citation type="submission" date="2014-05" db="EMBL/GenBank/DDBJ databases">
        <title>Draft genome sequence of Virgibacillus massiliensis Vm-5.</title>
        <authorList>
            <person name="Khelaifia S."/>
            <person name="Croce O."/>
            <person name="Lagier J.C."/>
            <person name="Raoult D."/>
        </authorList>
    </citation>
    <scope>NUCLEOTIDE SEQUENCE [LARGE SCALE GENOMIC DNA]</scope>
    <source>
        <strain evidence="4">Vm-5</strain>
    </source>
</reference>
<dbReference type="EMBL" id="CCDP010000003">
    <property type="protein sequence ID" value="CDQ41608.1"/>
    <property type="molecule type" value="Genomic_DNA"/>
</dbReference>
<sequence>MPKPLGISVYVSTFELQIPMLEKLKGKNSSIFTSFHISEEVNDSYVTKAKDMCKWLHQHGFQIIADVSPKTLEIFAQHDLIRFAEDMHVSVLRLDYGFDEQEITRTAKQIPIAFNASTLNLDAPFVLEGHKLYAMHNFYPRPETGLDWKLFETINQTIKQNGSAQLVAFIPGDEILRGPIYEGLPTIETHRELPPYVAYLDLIKNHSVYQVFIGDVTISSEQLKLIEDYRSSKIISLPVRFESDFDYLYDHVYTIRIDSPSGLMRLQESRGYASQGKTINVQHCTERTRGKVTIDNEAYKRYSGEIQIMRQHYPKDGRVNVIGEIIEGYVPLVDCVKNGEKIRFVKI</sequence>
<dbReference type="InterPro" id="IPR017853">
    <property type="entry name" value="GH"/>
</dbReference>
<dbReference type="Pfam" id="PF05913">
    <property type="entry name" value="MupG_C"/>
    <property type="match status" value="1"/>
</dbReference>
<dbReference type="AlphaFoldDB" id="A0A024QGD1"/>